<dbReference type="EMBL" id="RDSR01000006">
    <property type="protein sequence ID" value="RNE64011.1"/>
    <property type="molecule type" value="Genomic_DNA"/>
</dbReference>
<dbReference type="RefSeq" id="WP_123045283.1">
    <property type="nucleotide sequence ID" value="NZ_RDSR01000006.1"/>
</dbReference>
<evidence type="ECO:0008006" key="4">
    <source>
        <dbReference type="Google" id="ProtNLM"/>
    </source>
</evidence>
<keyword evidence="1" id="KW-0812">Transmembrane</keyword>
<dbReference type="AlphaFoldDB" id="A0A3M8LEX0"/>
<sequence length="102" mass="10825">MGDDANKDARGRLVEDRLILERHGRNERRIGWSLIGVGAVLLIGSTIVSFLGSWVGVGGGLIGGSLVPLLAGILWLREGKKTLAFDREQAGMTDEAPSQGAE</sequence>
<reference evidence="2 3" key="1">
    <citation type="submission" date="2018-11" db="EMBL/GenBank/DDBJ databases">
        <title>Cryobacterium sp. nov., isolated from rhizosphere soil of lettuce.</title>
        <authorList>
            <person name="Wang Y."/>
        </authorList>
    </citation>
    <scope>NUCLEOTIDE SEQUENCE [LARGE SCALE GENOMIC DNA]</scope>
    <source>
        <strain evidence="2 3">NEAU-85</strain>
    </source>
</reference>
<keyword evidence="1" id="KW-0472">Membrane</keyword>
<evidence type="ECO:0000256" key="1">
    <source>
        <dbReference type="SAM" id="Phobius"/>
    </source>
</evidence>
<accession>A0A3M8LEX0</accession>
<comment type="caution">
    <text evidence="2">The sequence shown here is derived from an EMBL/GenBank/DDBJ whole genome shotgun (WGS) entry which is preliminary data.</text>
</comment>
<organism evidence="2 3">
    <name type="scientific">Cryobacterium tepidiphilum</name>
    <dbReference type="NCBI Taxonomy" id="2486026"/>
    <lineage>
        <taxon>Bacteria</taxon>
        <taxon>Bacillati</taxon>
        <taxon>Actinomycetota</taxon>
        <taxon>Actinomycetes</taxon>
        <taxon>Micrococcales</taxon>
        <taxon>Microbacteriaceae</taxon>
        <taxon>Cryobacterium</taxon>
    </lineage>
</organism>
<feature type="transmembrane region" description="Helical" evidence="1">
    <location>
        <begin position="57"/>
        <end position="76"/>
    </location>
</feature>
<evidence type="ECO:0000313" key="2">
    <source>
        <dbReference type="EMBL" id="RNE64011.1"/>
    </source>
</evidence>
<gene>
    <name evidence="2" type="ORF">EEJ31_05450</name>
</gene>
<feature type="transmembrane region" description="Helical" evidence="1">
    <location>
        <begin position="30"/>
        <end position="51"/>
    </location>
</feature>
<name>A0A3M8LEX0_9MICO</name>
<evidence type="ECO:0000313" key="3">
    <source>
        <dbReference type="Proteomes" id="UP000279859"/>
    </source>
</evidence>
<keyword evidence="1" id="KW-1133">Transmembrane helix</keyword>
<proteinExistence type="predicted"/>
<protein>
    <recommendedName>
        <fullName evidence="4">DUF3040 domain-containing protein</fullName>
    </recommendedName>
</protein>
<dbReference type="Proteomes" id="UP000279859">
    <property type="component" value="Unassembled WGS sequence"/>
</dbReference>
<keyword evidence="3" id="KW-1185">Reference proteome</keyword>